<evidence type="ECO:0000256" key="2">
    <source>
        <dbReference type="ARBA" id="ARBA00023445"/>
    </source>
</evidence>
<dbReference type="CDD" id="cd05227">
    <property type="entry name" value="AR_SDR_e"/>
    <property type="match status" value="1"/>
</dbReference>
<dbReference type="InterPro" id="IPR036291">
    <property type="entry name" value="NAD(P)-bd_dom_sf"/>
</dbReference>
<dbReference type="OrthoDB" id="2735536at2759"/>
<gene>
    <name evidence="4" type="ORF">BP5553_05459</name>
</gene>
<keyword evidence="1" id="KW-0560">Oxidoreductase</keyword>
<reference evidence="4 5" key="1">
    <citation type="journal article" date="2018" name="IMA Fungus">
        <title>IMA Genome-F 9: Draft genome sequence of Annulohypoxylon stygium, Aspergillus mulundensis, Berkeleyomyces basicola (syn. Thielaviopsis basicola), Ceratocystis smalleyi, two Cercospora beticola strains, Coleophoma cylindrospora, Fusarium fracticaudum, Phialophora cf. hyalina, and Morchella septimelata.</title>
        <authorList>
            <person name="Wingfield B.D."/>
            <person name="Bills G.F."/>
            <person name="Dong Y."/>
            <person name="Huang W."/>
            <person name="Nel W.J."/>
            <person name="Swalarsk-Parry B.S."/>
            <person name="Vaghefi N."/>
            <person name="Wilken P.M."/>
            <person name="An Z."/>
            <person name="de Beer Z.W."/>
            <person name="De Vos L."/>
            <person name="Chen L."/>
            <person name="Duong T.A."/>
            <person name="Gao Y."/>
            <person name="Hammerbacher A."/>
            <person name="Kikkert J.R."/>
            <person name="Li Y."/>
            <person name="Li H."/>
            <person name="Li K."/>
            <person name="Li Q."/>
            <person name="Liu X."/>
            <person name="Ma X."/>
            <person name="Naidoo K."/>
            <person name="Pethybridge S.J."/>
            <person name="Sun J."/>
            <person name="Steenkamp E.T."/>
            <person name="van der Nest M.A."/>
            <person name="van Wyk S."/>
            <person name="Wingfield M.J."/>
            <person name="Xiong C."/>
            <person name="Yue Q."/>
            <person name="Zhang X."/>
        </authorList>
    </citation>
    <scope>NUCLEOTIDE SEQUENCE [LARGE SCALE GENOMIC DNA]</scope>
    <source>
        <strain evidence="4 5">BP 5553</strain>
    </source>
</reference>
<evidence type="ECO:0000259" key="3">
    <source>
        <dbReference type="Pfam" id="PF01370"/>
    </source>
</evidence>
<evidence type="ECO:0000256" key="1">
    <source>
        <dbReference type="ARBA" id="ARBA00023002"/>
    </source>
</evidence>
<dbReference type="GeneID" id="43598308"/>
<dbReference type="PANTHER" id="PTHR10366">
    <property type="entry name" value="NAD DEPENDENT EPIMERASE/DEHYDRATASE"/>
    <property type="match status" value="1"/>
</dbReference>
<proteinExistence type="inferred from homology"/>
<dbReference type="InterPro" id="IPR001509">
    <property type="entry name" value="Epimerase_deHydtase"/>
</dbReference>
<evidence type="ECO:0000313" key="5">
    <source>
        <dbReference type="Proteomes" id="UP000254866"/>
    </source>
</evidence>
<dbReference type="GO" id="GO:0016616">
    <property type="term" value="F:oxidoreductase activity, acting on the CH-OH group of donors, NAD or NADP as acceptor"/>
    <property type="evidence" value="ECO:0007669"/>
    <property type="project" value="TreeGrafter"/>
</dbReference>
<dbReference type="InterPro" id="IPR050425">
    <property type="entry name" value="NAD(P)_dehydrat-like"/>
</dbReference>
<comment type="similarity">
    <text evidence="2">Belongs to the NAD(P)-dependent epimerase/dehydratase family. Dihydroflavonol-4-reductase subfamily.</text>
</comment>
<dbReference type="FunFam" id="3.40.50.720:FF:000191">
    <property type="entry name" value="Methylglyoxal reductase (NADPH-dependent)"/>
    <property type="match status" value="1"/>
</dbReference>
<comment type="caution">
    <text evidence="4">The sequence shown here is derived from an EMBL/GenBank/DDBJ whole genome shotgun (WGS) entry which is preliminary data.</text>
</comment>
<keyword evidence="5" id="KW-1185">Reference proteome</keyword>
<protein>
    <submittedName>
        <fullName evidence="4">NAD(P)-binding Rossmann-fold containing protein</fullName>
    </submittedName>
</protein>
<organism evidence="4 5">
    <name type="scientific">Venustampulla echinocandica</name>
    <dbReference type="NCBI Taxonomy" id="2656787"/>
    <lineage>
        <taxon>Eukaryota</taxon>
        <taxon>Fungi</taxon>
        <taxon>Dikarya</taxon>
        <taxon>Ascomycota</taxon>
        <taxon>Pezizomycotina</taxon>
        <taxon>Leotiomycetes</taxon>
        <taxon>Helotiales</taxon>
        <taxon>Pleuroascaceae</taxon>
        <taxon>Venustampulla</taxon>
    </lineage>
</organism>
<dbReference type="PANTHER" id="PTHR10366:SF564">
    <property type="entry name" value="STEROL-4-ALPHA-CARBOXYLATE 3-DEHYDROGENASE, DECARBOXYLATING"/>
    <property type="match status" value="1"/>
</dbReference>
<accession>A0A370TR67</accession>
<dbReference type="Proteomes" id="UP000254866">
    <property type="component" value="Unassembled WGS sequence"/>
</dbReference>
<dbReference type="RefSeq" id="XP_031870682.1">
    <property type="nucleotide sequence ID" value="XM_032014082.1"/>
</dbReference>
<dbReference type="SUPFAM" id="SSF51735">
    <property type="entry name" value="NAD(P)-binding Rossmann-fold domains"/>
    <property type="match status" value="1"/>
</dbReference>
<dbReference type="Pfam" id="PF01370">
    <property type="entry name" value="Epimerase"/>
    <property type="match status" value="1"/>
</dbReference>
<name>A0A370TR67_9HELO</name>
<sequence>MSSVKSNTGLGKTVLVTGGSGYVAAEVLNALFSRGYNVRTTVRNQEAADKIQKSHGKYLDRLSFVIVKDLQIPGGHDKAVKGVDGVIHTASPFVLNVEDNERDLLKPALNGTIEVLKSIQAHNPSVKRVVITSSFAAMVDLTKGNRPGYTYSEKDWNPTPYEVAAKKDTPGAVAYCASKLFAEKAAFDFVKQNNPNFTISTLCPPMVYGPSSVYIPSLERLSTSAAEIYSLMNGSTKSVPDTGFFGFVDVRDLGEAHVRAFESEKAAGQRYLAASSKFTFQKICDIIREEFPEKRALVPEGTPNAPFPDSYDLDNSKIKTELGMEFRDIRTMIRDMAAQFIEIEKRTGKA</sequence>
<dbReference type="STRING" id="2656787.A0A370TR67"/>
<dbReference type="Gene3D" id="3.40.50.720">
    <property type="entry name" value="NAD(P)-binding Rossmann-like Domain"/>
    <property type="match status" value="1"/>
</dbReference>
<evidence type="ECO:0000313" key="4">
    <source>
        <dbReference type="EMBL" id="RDL38026.1"/>
    </source>
</evidence>
<feature type="domain" description="NAD-dependent epimerase/dehydratase" evidence="3">
    <location>
        <begin position="14"/>
        <end position="271"/>
    </location>
</feature>
<dbReference type="AlphaFoldDB" id="A0A370TR67"/>
<dbReference type="EMBL" id="NPIC01000003">
    <property type="protein sequence ID" value="RDL38026.1"/>
    <property type="molecule type" value="Genomic_DNA"/>
</dbReference>